<evidence type="ECO:0000313" key="2">
    <source>
        <dbReference type="EMBL" id="MCK9688337.1"/>
    </source>
</evidence>
<dbReference type="SUPFAM" id="SSF47336">
    <property type="entry name" value="ACP-like"/>
    <property type="match status" value="1"/>
</dbReference>
<dbReference type="EMBL" id="JAJLJH010000008">
    <property type="protein sequence ID" value="MCK9688337.1"/>
    <property type="molecule type" value="Genomic_DNA"/>
</dbReference>
<dbReference type="AlphaFoldDB" id="A0A9X2C1I8"/>
<protein>
    <submittedName>
        <fullName evidence="2">Acyl carrier protein</fullName>
    </submittedName>
</protein>
<dbReference type="Gene3D" id="1.10.1200.10">
    <property type="entry name" value="ACP-like"/>
    <property type="match status" value="1"/>
</dbReference>
<dbReference type="RefSeq" id="WP_275684379.1">
    <property type="nucleotide sequence ID" value="NZ_JAJLJH010000008.1"/>
</dbReference>
<accession>A0A9X2C1I8</accession>
<evidence type="ECO:0000313" key="3">
    <source>
        <dbReference type="Proteomes" id="UP001139353"/>
    </source>
</evidence>
<reference evidence="2" key="1">
    <citation type="submission" date="2021-11" db="EMBL/GenBank/DDBJ databases">
        <title>BS-T2-15 a new species belonging to the Comamonadaceae family isolated from the soil of a French oak forest.</title>
        <authorList>
            <person name="Mieszkin S."/>
            <person name="Alain K."/>
        </authorList>
    </citation>
    <scope>NUCLEOTIDE SEQUENCE</scope>
    <source>
        <strain evidence="2">BS-T2-15</strain>
    </source>
</reference>
<feature type="domain" description="Carrier" evidence="1">
    <location>
        <begin position="8"/>
        <end position="70"/>
    </location>
</feature>
<organism evidence="2 3">
    <name type="scientific">Scleromatobacter humisilvae</name>
    <dbReference type="NCBI Taxonomy" id="2897159"/>
    <lineage>
        <taxon>Bacteria</taxon>
        <taxon>Pseudomonadati</taxon>
        <taxon>Pseudomonadota</taxon>
        <taxon>Betaproteobacteria</taxon>
        <taxon>Burkholderiales</taxon>
        <taxon>Sphaerotilaceae</taxon>
        <taxon>Scleromatobacter</taxon>
    </lineage>
</organism>
<comment type="caution">
    <text evidence="2">The sequence shown here is derived from an EMBL/GenBank/DDBJ whole genome shotgun (WGS) entry which is preliminary data.</text>
</comment>
<sequence>MTTFYEGLAEILEVDTDAVTPELPLASANADWDSLAVVSTIALIDDCYNVMVDGKALVACGTVADIEALIDAARQRNA</sequence>
<keyword evidence="3" id="KW-1185">Reference proteome</keyword>
<evidence type="ECO:0000259" key="1">
    <source>
        <dbReference type="Pfam" id="PF00550"/>
    </source>
</evidence>
<gene>
    <name evidence="2" type="ORF">LPC04_21735</name>
</gene>
<dbReference type="InterPro" id="IPR009081">
    <property type="entry name" value="PP-bd_ACP"/>
</dbReference>
<name>A0A9X2C1I8_9BURK</name>
<proteinExistence type="predicted"/>
<dbReference type="InterPro" id="IPR036736">
    <property type="entry name" value="ACP-like_sf"/>
</dbReference>
<dbReference type="Pfam" id="PF00550">
    <property type="entry name" value="PP-binding"/>
    <property type="match status" value="1"/>
</dbReference>
<dbReference type="Proteomes" id="UP001139353">
    <property type="component" value="Unassembled WGS sequence"/>
</dbReference>